<keyword evidence="3" id="KW-1185">Reference proteome</keyword>
<dbReference type="RefSeq" id="XP_052942110.1">
    <property type="nucleotide sequence ID" value="XM_053091193.1"/>
</dbReference>
<evidence type="ECO:0000313" key="2">
    <source>
        <dbReference type="EMBL" id="KAI9632333.1"/>
    </source>
</evidence>
<gene>
    <name evidence="2" type="ORF">MKK02DRAFT_40637</name>
</gene>
<feature type="compositionally biased region" description="Low complexity" evidence="1">
    <location>
        <begin position="1"/>
        <end position="11"/>
    </location>
</feature>
<evidence type="ECO:0000256" key="1">
    <source>
        <dbReference type="SAM" id="MobiDB-lite"/>
    </source>
</evidence>
<comment type="caution">
    <text evidence="2">The sequence shown here is derived from an EMBL/GenBank/DDBJ whole genome shotgun (WGS) entry which is preliminary data.</text>
</comment>
<dbReference type="Pfam" id="PF05032">
    <property type="entry name" value="Spo12"/>
    <property type="match status" value="1"/>
</dbReference>
<reference evidence="2" key="1">
    <citation type="journal article" date="2022" name="G3 (Bethesda)">
        <title>High quality genome of the basidiomycete yeast Dioszegia hungarica PDD-24b-2 isolated from cloud water.</title>
        <authorList>
            <person name="Jarrige D."/>
            <person name="Haridas S."/>
            <person name="Bleykasten-Grosshans C."/>
            <person name="Joly M."/>
            <person name="Nadalig T."/>
            <person name="Sancelme M."/>
            <person name="Vuilleumier S."/>
            <person name="Grigoriev I.V."/>
            <person name="Amato P."/>
            <person name="Bringel F."/>
        </authorList>
    </citation>
    <scope>NUCLEOTIDE SEQUENCE</scope>
    <source>
        <strain evidence="2">PDD-24b-2</strain>
    </source>
</reference>
<sequence length="143" mass="14537">MSSTTSSTNSTPAKGSAGASPNITPMHDPAHQAKVIPQTKPLGLANPNPIVPGQNVDPSMAAGLGQKALLAKRFAKASSKSTVSPTDQMQSPCTQKLSGAKQRHFVKSSKPASLAASFTAMRDSPAAPKSGPRTDICPSASTA</sequence>
<dbReference type="GeneID" id="77730398"/>
<feature type="region of interest" description="Disordered" evidence="1">
    <location>
        <begin position="1"/>
        <end position="58"/>
    </location>
</feature>
<proteinExistence type="predicted"/>
<dbReference type="AlphaFoldDB" id="A0AA38H0U0"/>
<name>A0AA38H0U0_9TREE</name>
<feature type="compositionally biased region" description="Polar residues" evidence="1">
    <location>
        <begin position="78"/>
        <end position="97"/>
    </location>
</feature>
<dbReference type="EMBL" id="JAKWFO010000014">
    <property type="protein sequence ID" value="KAI9632333.1"/>
    <property type="molecule type" value="Genomic_DNA"/>
</dbReference>
<organism evidence="2 3">
    <name type="scientific">Dioszegia hungarica</name>
    <dbReference type="NCBI Taxonomy" id="4972"/>
    <lineage>
        <taxon>Eukaryota</taxon>
        <taxon>Fungi</taxon>
        <taxon>Dikarya</taxon>
        <taxon>Basidiomycota</taxon>
        <taxon>Agaricomycotina</taxon>
        <taxon>Tremellomycetes</taxon>
        <taxon>Tremellales</taxon>
        <taxon>Bulleribasidiaceae</taxon>
        <taxon>Dioszegia</taxon>
    </lineage>
</organism>
<dbReference type="InterPro" id="IPR007727">
    <property type="entry name" value="Spo12"/>
</dbReference>
<dbReference type="Proteomes" id="UP001164286">
    <property type="component" value="Unassembled WGS sequence"/>
</dbReference>
<feature type="region of interest" description="Disordered" evidence="1">
    <location>
        <begin position="76"/>
        <end position="143"/>
    </location>
</feature>
<evidence type="ECO:0000313" key="3">
    <source>
        <dbReference type="Proteomes" id="UP001164286"/>
    </source>
</evidence>
<protein>
    <submittedName>
        <fullName evidence="2">Uncharacterized protein</fullName>
    </submittedName>
</protein>
<accession>A0AA38H0U0</accession>